<comment type="catalytic activity">
    <reaction evidence="6">
        <text>guanosine(2069) in 23S rRNA + S-adenosyl-L-methionine = N(2)-methylguanosine(2069) in 23S rRNA + S-adenosyl-L-homocysteine + H(+)</text>
        <dbReference type="Rhea" id="RHEA:43772"/>
        <dbReference type="Rhea" id="RHEA-COMP:10688"/>
        <dbReference type="Rhea" id="RHEA-COMP:10689"/>
        <dbReference type="ChEBI" id="CHEBI:15378"/>
        <dbReference type="ChEBI" id="CHEBI:57856"/>
        <dbReference type="ChEBI" id="CHEBI:59789"/>
        <dbReference type="ChEBI" id="CHEBI:74269"/>
        <dbReference type="ChEBI" id="CHEBI:74481"/>
        <dbReference type="EC" id="2.1.1.264"/>
    </reaction>
</comment>
<dbReference type="PANTHER" id="PTHR47313">
    <property type="entry name" value="RIBOSOMAL RNA LARGE SUBUNIT METHYLTRANSFERASE K/L"/>
    <property type="match status" value="1"/>
</dbReference>
<dbReference type="Gene3D" id="3.40.50.150">
    <property type="entry name" value="Vaccinia Virus protein VP39"/>
    <property type="match status" value="2"/>
</dbReference>
<dbReference type="Proteomes" id="UP001524499">
    <property type="component" value="Unassembled WGS sequence"/>
</dbReference>
<dbReference type="Pfam" id="PF22020">
    <property type="entry name" value="RlmL_1st"/>
    <property type="match status" value="1"/>
</dbReference>
<keyword evidence="4 6" id="KW-0808">Transferase</keyword>
<dbReference type="PIRSF" id="PIRSF037618">
    <property type="entry name" value="RNA_Mtase_bacteria_prd"/>
    <property type="match status" value="1"/>
</dbReference>
<dbReference type="SMART" id="SM00981">
    <property type="entry name" value="THUMP"/>
    <property type="match status" value="1"/>
</dbReference>
<evidence type="ECO:0000256" key="1">
    <source>
        <dbReference type="ARBA" id="ARBA00022490"/>
    </source>
</evidence>
<evidence type="ECO:0000256" key="3">
    <source>
        <dbReference type="ARBA" id="ARBA00022603"/>
    </source>
</evidence>
<evidence type="ECO:0000256" key="4">
    <source>
        <dbReference type="ARBA" id="ARBA00022679"/>
    </source>
</evidence>
<dbReference type="EC" id="2.1.1.264" evidence="6"/>
<comment type="catalytic activity">
    <reaction evidence="6">
        <text>guanosine(2445) in 23S rRNA + S-adenosyl-L-methionine = N(2)-methylguanosine(2445) in 23S rRNA + S-adenosyl-L-homocysteine + H(+)</text>
        <dbReference type="Rhea" id="RHEA:42740"/>
        <dbReference type="Rhea" id="RHEA-COMP:10215"/>
        <dbReference type="Rhea" id="RHEA-COMP:10216"/>
        <dbReference type="ChEBI" id="CHEBI:15378"/>
        <dbReference type="ChEBI" id="CHEBI:57856"/>
        <dbReference type="ChEBI" id="CHEBI:59789"/>
        <dbReference type="ChEBI" id="CHEBI:74269"/>
        <dbReference type="ChEBI" id="CHEBI:74481"/>
        <dbReference type="EC" id="2.1.1.173"/>
    </reaction>
</comment>
<feature type="domain" description="THUMP" evidence="8">
    <location>
        <begin position="45"/>
        <end position="157"/>
    </location>
</feature>
<dbReference type="InterPro" id="IPR054170">
    <property type="entry name" value="RlmL_1st"/>
</dbReference>
<dbReference type="HAMAP" id="MF_01858">
    <property type="entry name" value="23SrRNA_methyltr_KL"/>
    <property type="match status" value="1"/>
</dbReference>
<dbReference type="EMBL" id="JANIBJ010000015">
    <property type="protein sequence ID" value="MCQ8104397.1"/>
    <property type="molecule type" value="Genomic_DNA"/>
</dbReference>
<sequence>MTQYQLFATTPKAMEGILAAEIEALGGLNVQQKMAGVAFRGDLAMAYKACLWSRTANRILLLLGCFEVKSQQDLYDGVKKINWLEHLKPDDSLAVSFSSKNNPAINNTHFGALKVKDAIVDQMREKFDQRPNIDTERPSIRVNVYLHNDTAQLSLDLSGESLHKRGYRDVSIAAPIKENLAAAILLRVGWPKIAAGGGTLLDPMCGSGTLLLEGAMMAADYAPGLLRDYYGFLGWKKHDAALWQSLLDDAKQRRDVGLSQLPVIVGFDQDRRTVATALQHVENAGFPGRIHIEKRDIVDASAAESWPKGLIACNPPYGERLGDEAETAELYRRFGEVLKSRFGGWQAAMIISNPELGFRLGLRSQKPITLFNGALECKLLRFNIEENRFFEPKAKSQQERIEQISRRTEAEQPDNQAEMFGNRLRKNLKKIGKWAKQHQVNCYRLYDADLPEYAVAVDIYQGEQIWVNVQEYESPKTIDPAKANQRLAGAMLEIPKVLGIPKEQVFLKIRRKQKSTDQYEKQGDSGRFHAVEEGGCKFWVNFEDYLDTGLFLDHRPIRLLIQQQAKGKRFLNLFAYTGSASVHAAMGGAASSVTVDMSNTYLDWAKCNFDLNGIRGDHKLIRADCLVWLAKQAAAKPAPRFDLIFLDPPTFSNSKKMDDAFDVQNDHVTLLKNAAALLAPGGVLYFSTNFRRFKMDTAALAGLNIEDISASTIPEDFARDRKIHFCWRISR</sequence>
<dbReference type="CDD" id="cd11715">
    <property type="entry name" value="THUMP_AdoMetMT"/>
    <property type="match status" value="1"/>
</dbReference>
<keyword evidence="10" id="KW-1185">Reference proteome</keyword>
<accession>A0ABT1TG07</accession>
<dbReference type="InterPro" id="IPR053943">
    <property type="entry name" value="RlmKL-like_Mtase_CS"/>
</dbReference>
<proteinExistence type="inferred from homology"/>
<evidence type="ECO:0000256" key="6">
    <source>
        <dbReference type="HAMAP-Rule" id="MF_01858"/>
    </source>
</evidence>
<evidence type="ECO:0000256" key="5">
    <source>
        <dbReference type="ARBA" id="ARBA00022691"/>
    </source>
</evidence>
<comment type="caution">
    <text evidence="9">The sequence shown here is derived from an EMBL/GenBank/DDBJ whole genome shotgun (WGS) entry which is preliminary data.</text>
</comment>
<dbReference type="InterPro" id="IPR002052">
    <property type="entry name" value="DNA_methylase_N6_adenine_CS"/>
</dbReference>
<name>A0ABT1TG07_9GAMM</name>
<evidence type="ECO:0000313" key="10">
    <source>
        <dbReference type="Proteomes" id="UP001524499"/>
    </source>
</evidence>
<evidence type="ECO:0000256" key="7">
    <source>
        <dbReference type="PROSITE-ProRule" id="PRU00529"/>
    </source>
</evidence>
<dbReference type="InterPro" id="IPR019614">
    <property type="entry name" value="SAM-dep_methyl-trfase"/>
</dbReference>
<comment type="similarity">
    <text evidence="6">Belongs to the methyltransferase superfamily. RlmKL family.</text>
</comment>
<keyword evidence="1 6" id="KW-0963">Cytoplasm</keyword>
<dbReference type="SUPFAM" id="SSF53335">
    <property type="entry name" value="S-adenosyl-L-methionine-dependent methyltransferases"/>
    <property type="match status" value="2"/>
</dbReference>
<keyword evidence="3 6" id="KW-0489">Methyltransferase</keyword>
<dbReference type="RefSeq" id="WP_256602200.1">
    <property type="nucleotide sequence ID" value="NZ_JANIBJ010000015.1"/>
</dbReference>
<evidence type="ECO:0000313" key="9">
    <source>
        <dbReference type="EMBL" id="MCQ8104397.1"/>
    </source>
</evidence>
<dbReference type="PROSITE" id="PS01261">
    <property type="entry name" value="UPF0020"/>
    <property type="match status" value="1"/>
</dbReference>
<protein>
    <recommendedName>
        <fullName evidence="6">Ribosomal RNA large subunit methyltransferase K/L</fullName>
    </recommendedName>
    <domain>
        <recommendedName>
            <fullName evidence="6">23S rRNA m2G2445 methyltransferase</fullName>
            <ecNumber evidence="6">2.1.1.173</ecNumber>
        </recommendedName>
        <alternativeName>
            <fullName evidence="6">rRNA (guanine-N(2)-)-methyltransferase RlmL</fullName>
        </alternativeName>
    </domain>
    <domain>
        <recommendedName>
            <fullName evidence="6">23S rRNA m7G2069 methyltransferase</fullName>
            <ecNumber evidence="6">2.1.1.264</ecNumber>
        </recommendedName>
        <alternativeName>
            <fullName evidence="6">rRNA (guanine-N(7)-)-methyltransferase RlmK</fullName>
        </alternativeName>
    </domain>
</protein>
<evidence type="ECO:0000256" key="2">
    <source>
        <dbReference type="ARBA" id="ARBA00022552"/>
    </source>
</evidence>
<dbReference type="PANTHER" id="PTHR47313:SF1">
    <property type="entry name" value="RIBOSOMAL RNA LARGE SUBUNIT METHYLTRANSFERASE K_L"/>
    <property type="match status" value="1"/>
</dbReference>
<dbReference type="InterPro" id="IPR017244">
    <property type="entry name" value="23SrRNA_methyltr_KL"/>
</dbReference>
<dbReference type="Pfam" id="PF01170">
    <property type="entry name" value="UPF0020"/>
    <property type="match status" value="1"/>
</dbReference>
<keyword evidence="7" id="KW-0694">RNA-binding</keyword>
<dbReference type="Pfam" id="PF02926">
    <property type="entry name" value="THUMP"/>
    <property type="match status" value="1"/>
</dbReference>
<dbReference type="GO" id="GO:0052915">
    <property type="term" value="F:23S rRNA (guanine(2445)-N(2))-methyltransferase activity"/>
    <property type="evidence" value="ECO:0007669"/>
    <property type="project" value="UniProtKB-EC"/>
</dbReference>
<keyword evidence="2 6" id="KW-0698">rRNA processing</keyword>
<dbReference type="PROSITE" id="PS51165">
    <property type="entry name" value="THUMP"/>
    <property type="match status" value="1"/>
</dbReference>
<comment type="subcellular location">
    <subcellularLocation>
        <location evidence="6">Cytoplasm</location>
    </subcellularLocation>
</comment>
<dbReference type="EC" id="2.1.1.173" evidence="6"/>
<reference evidence="9 10" key="1">
    <citation type="submission" date="2022-07" db="EMBL/GenBank/DDBJ databases">
        <title>Methylomonas rivi sp. nov., Methylomonas rosea sp. nov., Methylomonas aureus sp. nov. and Methylomonas subterranea sp. nov., four novel methanotrophs isolated from a freshwater creek and the deep terrestrial subsurface.</title>
        <authorList>
            <person name="Abin C."/>
            <person name="Sankaranarayanan K."/>
            <person name="Garner C."/>
            <person name="Sindelar R."/>
            <person name="Kotary K."/>
            <person name="Garner R."/>
            <person name="Barclay S."/>
            <person name="Lawson P."/>
            <person name="Krumholz L."/>
        </authorList>
    </citation>
    <scope>NUCLEOTIDE SEQUENCE [LARGE SCALE GENOMIC DNA]</scope>
    <source>
        <strain evidence="9 10">SURF-2</strain>
    </source>
</reference>
<dbReference type="InterPro" id="IPR004114">
    <property type="entry name" value="THUMP_dom"/>
</dbReference>
<dbReference type="Pfam" id="PF10672">
    <property type="entry name" value="Methyltrans_SAM"/>
    <property type="match status" value="1"/>
</dbReference>
<comment type="function">
    <text evidence="6">Specifically methylates the guanine in position 2445 (m2G2445) and the guanine in position 2069 (m7G2069) of 23S rRNA.</text>
</comment>
<dbReference type="PROSITE" id="PS00092">
    <property type="entry name" value="N6_MTASE"/>
    <property type="match status" value="1"/>
</dbReference>
<dbReference type="Gene3D" id="3.30.750.80">
    <property type="entry name" value="RNA methyltransferase domain (HRMD) like"/>
    <property type="match status" value="1"/>
</dbReference>
<evidence type="ECO:0000259" key="8">
    <source>
        <dbReference type="PROSITE" id="PS51165"/>
    </source>
</evidence>
<dbReference type="Gene3D" id="3.30.2130.30">
    <property type="match status" value="1"/>
</dbReference>
<dbReference type="NCBIfam" id="NF008748">
    <property type="entry name" value="PRK11783.1"/>
    <property type="match status" value="1"/>
</dbReference>
<dbReference type="InterPro" id="IPR029063">
    <property type="entry name" value="SAM-dependent_MTases_sf"/>
</dbReference>
<keyword evidence="5 6" id="KW-0949">S-adenosyl-L-methionine</keyword>
<gene>
    <name evidence="9" type="primary">rlmKL</name>
    <name evidence="6" type="synonym">rlmL</name>
    <name evidence="9" type="ORF">NP590_09810</name>
</gene>
<organism evidence="9 10">
    <name type="scientific">Methylomonas subterranea</name>
    <dbReference type="NCBI Taxonomy" id="2952225"/>
    <lineage>
        <taxon>Bacteria</taxon>
        <taxon>Pseudomonadati</taxon>
        <taxon>Pseudomonadota</taxon>
        <taxon>Gammaproteobacteria</taxon>
        <taxon>Methylococcales</taxon>
        <taxon>Methylococcaceae</taxon>
        <taxon>Methylomonas</taxon>
    </lineage>
</organism>
<dbReference type="InterPro" id="IPR000241">
    <property type="entry name" value="RlmKL-like_Mtase"/>
</dbReference>